<feature type="transmembrane region" description="Helical" evidence="1">
    <location>
        <begin position="50"/>
        <end position="80"/>
    </location>
</feature>
<protein>
    <submittedName>
        <fullName evidence="2">Uncharacterized protein</fullName>
    </submittedName>
</protein>
<keyword evidence="1" id="KW-1133">Transmembrane helix</keyword>
<evidence type="ECO:0000313" key="2">
    <source>
        <dbReference type="EMBL" id="PJE59092.1"/>
    </source>
</evidence>
<keyword evidence="1" id="KW-0812">Transmembrane</keyword>
<proteinExistence type="predicted"/>
<gene>
    <name evidence="2" type="ORF">COU84_02200</name>
</gene>
<feature type="transmembrane region" description="Helical" evidence="1">
    <location>
        <begin position="87"/>
        <end position="108"/>
    </location>
</feature>
<dbReference type="Proteomes" id="UP000231255">
    <property type="component" value="Unassembled WGS sequence"/>
</dbReference>
<organism evidence="2 3">
    <name type="scientific">Candidatus Portnoybacteria bacterium CG10_big_fil_rev_8_21_14_0_10_43_39</name>
    <dbReference type="NCBI Taxonomy" id="1974815"/>
    <lineage>
        <taxon>Bacteria</taxon>
        <taxon>Candidatus Portnoyibacteriota</taxon>
    </lineage>
</organism>
<dbReference type="EMBL" id="PFDZ01000050">
    <property type="protein sequence ID" value="PJE59092.1"/>
    <property type="molecule type" value="Genomic_DNA"/>
</dbReference>
<dbReference type="AlphaFoldDB" id="A0A2M8KGP7"/>
<feature type="non-terminal residue" evidence="2">
    <location>
        <position position="1"/>
    </location>
</feature>
<accession>A0A2M8KGP7</accession>
<sequence>KIFNKERKNMKKSKLIIYALVNSLGVLFYVLLVAWIIFNGEKIFGQMANYWGPVAFLLLFCLSAAAVGAMIFGRSVYLYLDGHKSEAITVLAYTLVFLLALTAATLAINLG</sequence>
<name>A0A2M8KGP7_9BACT</name>
<feature type="transmembrane region" description="Helical" evidence="1">
    <location>
        <begin position="15"/>
        <end position="38"/>
    </location>
</feature>
<comment type="caution">
    <text evidence="2">The sequence shown here is derived from an EMBL/GenBank/DDBJ whole genome shotgun (WGS) entry which is preliminary data.</text>
</comment>
<reference evidence="3" key="1">
    <citation type="submission" date="2017-09" db="EMBL/GenBank/DDBJ databases">
        <title>Depth-based differentiation of microbial function through sediment-hosted aquifers and enrichment of novel symbionts in the deep terrestrial subsurface.</title>
        <authorList>
            <person name="Probst A.J."/>
            <person name="Ladd B."/>
            <person name="Jarett J.K."/>
            <person name="Geller-Mcgrath D.E."/>
            <person name="Sieber C.M.K."/>
            <person name="Emerson J.B."/>
            <person name="Anantharaman K."/>
            <person name="Thomas B.C."/>
            <person name="Malmstrom R."/>
            <person name="Stieglmeier M."/>
            <person name="Klingl A."/>
            <person name="Woyke T."/>
            <person name="Ryan C.M."/>
            <person name="Banfield J.F."/>
        </authorList>
    </citation>
    <scope>NUCLEOTIDE SEQUENCE [LARGE SCALE GENOMIC DNA]</scope>
</reference>
<evidence type="ECO:0000256" key="1">
    <source>
        <dbReference type="SAM" id="Phobius"/>
    </source>
</evidence>
<keyword evidence="1" id="KW-0472">Membrane</keyword>
<evidence type="ECO:0000313" key="3">
    <source>
        <dbReference type="Proteomes" id="UP000231255"/>
    </source>
</evidence>